<dbReference type="Gene3D" id="3.30.565.10">
    <property type="entry name" value="Histidine kinase-like ATPase, C-terminal domain"/>
    <property type="match status" value="1"/>
</dbReference>
<reference evidence="7 8" key="1">
    <citation type="journal article" name="Sci. Rep.">
        <title>Genome-scale phylogenetic analyses confirm Olpidium as the closest living zoosporic fungus to the non-flagellated, terrestrial fungi.</title>
        <authorList>
            <person name="Chang Y."/>
            <person name="Rochon D."/>
            <person name="Sekimoto S."/>
            <person name="Wang Y."/>
            <person name="Chovatia M."/>
            <person name="Sandor L."/>
            <person name="Salamov A."/>
            <person name="Grigoriev I.V."/>
            <person name="Stajich J.E."/>
            <person name="Spatafora J.W."/>
        </authorList>
    </citation>
    <scope>NUCLEOTIDE SEQUENCE [LARGE SCALE GENOMIC DNA]</scope>
    <source>
        <strain evidence="7">S191</strain>
    </source>
</reference>
<feature type="non-terminal residue" evidence="7">
    <location>
        <position position="1"/>
    </location>
</feature>
<dbReference type="SMART" id="SM00387">
    <property type="entry name" value="HATPase_c"/>
    <property type="match status" value="1"/>
</dbReference>
<accession>A0A8H7ZM22</accession>
<dbReference type="EMBL" id="JAEFCI010012567">
    <property type="protein sequence ID" value="KAG5455923.1"/>
    <property type="molecule type" value="Genomic_DNA"/>
</dbReference>
<protein>
    <recommendedName>
        <fullName evidence="2">histidine kinase</fullName>
        <ecNumber evidence="2">2.7.13.3</ecNumber>
    </recommendedName>
</protein>
<dbReference type="PANTHER" id="PTHR43047">
    <property type="entry name" value="TWO-COMPONENT HISTIDINE PROTEIN KINASE"/>
    <property type="match status" value="1"/>
</dbReference>
<dbReference type="GO" id="GO:0000155">
    <property type="term" value="F:phosphorelay sensor kinase activity"/>
    <property type="evidence" value="ECO:0007669"/>
    <property type="project" value="TreeGrafter"/>
</dbReference>
<dbReference type="OrthoDB" id="60033at2759"/>
<name>A0A8H7ZM22_9FUNG</name>
<dbReference type="EC" id="2.7.13.3" evidence="2"/>
<evidence type="ECO:0000256" key="5">
    <source>
        <dbReference type="SAM" id="MobiDB-lite"/>
    </source>
</evidence>
<keyword evidence="8" id="KW-1185">Reference proteome</keyword>
<feature type="region of interest" description="Disordered" evidence="5">
    <location>
        <begin position="399"/>
        <end position="433"/>
    </location>
</feature>
<comment type="catalytic activity">
    <reaction evidence="1">
        <text>ATP + protein L-histidine = ADP + protein N-phospho-L-histidine.</text>
        <dbReference type="EC" id="2.7.13.3"/>
    </reaction>
</comment>
<feature type="region of interest" description="Disordered" evidence="5">
    <location>
        <begin position="211"/>
        <end position="244"/>
    </location>
</feature>
<dbReference type="AlphaFoldDB" id="A0A8H7ZM22"/>
<evidence type="ECO:0000259" key="6">
    <source>
        <dbReference type="SMART" id="SM00387"/>
    </source>
</evidence>
<dbReference type="Proteomes" id="UP000673691">
    <property type="component" value="Unassembled WGS sequence"/>
</dbReference>
<evidence type="ECO:0000256" key="1">
    <source>
        <dbReference type="ARBA" id="ARBA00000085"/>
    </source>
</evidence>
<dbReference type="Pfam" id="PF02518">
    <property type="entry name" value="HATPase_c"/>
    <property type="match status" value="1"/>
</dbReference>
<dbReference type="InterPro" id="IPR036890">
    <property type="entry name" value="HATPase_C_sf"/>
</dbReference>
<sequence>LEGGASLKIELLDDAVPVEPSTTTTTKPEPCEQYVNVFVTFSVFLGESAEESTEDQGLFFSFSIFSTFCHRRKIPADAMEHLGQRFYRAEGGRSKLAEGTGLGLAICRALVENMHSQMTVTSVVGRGTKTSFPLKLPLAPTGALRGKPHTLELLEQAHATLGSHTTDNWRCMLVGSNKLARDIFMQHLRGLGVSAAVDASPDFDMWRTTATTSASAPGPATAPVAGGADPGVAPAAAPAAGRRSASPLTEAEAAADKLRSMAFYSGARKKIREFADRARDGIAILFVDEMYDPQSLGLTSLNVVEARDRAERMFDNSFDLDDPSSKFTGGGGDGDAGLGEKTLNRLLVVQVKLKANLQGSPRSCIFGSGSPVRPLFAESVTLLEFEEKKRAGWRVEKANAGAASGSAVGDKNPEKAADGPRSPAALSPATRSPEQPLLMSPLYWAVLEKPVTPWAIVNTVAAALNYKERVEKAAREEPPDVPSAAKTSPSRDVDGTCENAAGVGEAAAQGTHADVSACMRGHMRSAPSLYQRSEGRHSPFAEVSVLMVEKFVFFGTV</sequence>
<dbReference type="InterPro" id="IPR003594">
    <property type="entry name" value="HATPase_dom"/>
</dbReference>
<proteinExistence type="predicted"/>
<keyword evidence="3" id="KW-0808">Transferase</keyword>
<keyword evidence="4" id="KW-0418">Kinase</keyword>
<gene>
    <name evidence="7" type="ORF">BJ554DRAFT_4489</name>
</gene>
<dbReference type="GO" id="GO:0005886">
    <property type="term" value="C:plasma membrane"/>
    <property type="evidence" value="ECO:0007669"/>
    <property type="project" value="TreeGrafter"/>
</dbReference>
<feature type="domain" description="Histidine kinase/HSP90-like ATPase" evidence="6">
    <location>
        <begin position="32"/>
        <end position="140"/>
    </location>
</feature>
<evidence type="ECO:0000256" key="4">
    <source>
        <dbReference type="ARBA" id="ARBA00022777"/>
    </source>
</evidence>
<organism evidence="7 8">
    <name type="scientific">Olpidium bornovanus</name>
    <dbReference type="NCBI Taxonomy" id="278681"/>
    <lineage>
        <taxon>Eukaryota</taxon>
        <taxon>Fungi</taxon>
        <taxon>Fungi incertae sedis</taxon>
        <taxon>Olpidiomycota</taxon>
        <taxon>Olpidiomycotina</taxon>
        <taxon>Olpidiomycetes</taxon>
        <taxon>Olpidiales</taxon>
        <taxon>Olpidiaceae</taxon>
        <taxon>Olpidium</taxon>
    </lineage>
</organism>
<evidence type="ECO:0000313" key="8">
    <source>
        <dbReference type="Proteomes" id="UP000673691"/>
    </source>
</evidence>
<dbReference type="GO" id="GO:0009927">
    <property type="term" value="F:histidine phosphotransfer kinase activity"/>
    <property type="evidence" value="ECO:0007669"/>
    <property type="project" value="TreeGrafter"/>
</dbReference>
<dbReference type="SUPFAM" id="SSF55874">
    <property type="entry name" value="ATPase domain of HSP90 chaperone/DNA topoisomerase II/histidine kinase"/>
    <property type="match status" value="1"/>
</dbReference>
<comment type="caution">
    <text evidence="7">The sequence shown here is derived from an EMBL/GenBank/DDBJ whole genome shotgun (WGS) entry which is preliminary data.</text>
</comment>
<evidence type="ECO:0000256" key="3">
    <source>
        <dbReference type="ARBA" id="ARBA00022679"/>
    </source>
</evidence>
<dbReference type="PANTHER" id="PTHR43047:SF68">
    <property type="entry name" value="HISTIDINE KINASE 5"/>
    <property type="match status" value="1"/>
</dbReference>
<feature type="region of interest" description="Disordered" evidence="5">
    <location>
        <begin position="473"/>
        <end position="494"/>
    </location>
</feature>
<evidence type="ECO:0000256" key="2">
    <source>
        <dbReference type="ARBA" id="ARBA00012438"/>
    </source>
</evidence>
<evidence type="ECO:0000313" key="7">
    <source>
        <dbReference type="EMBL" id="KAG5455923.1"/>
    </source>
</evidence>